<dbReference type="EMBL" id="ML009154">
    <property type="protein sequence ID" value="RKO97852.1"/>
    <property type="molecule type" value="Genomic_DNA"/>
</dbReference>
<dbReference type="NCBIfam" id="TIGR00217">
    <property type="entry name" value="malQ"/>
    <property type="match status" value="1"/>
</dbReference>
<dbReference type="STRING" id="1555241.A0A4P9WYQ1"/>
<evidence type="ECO:0000256" key="4">
    <source>
        <dbReference type="ARBA" id="ARBA00022676"/>
    </source>
</evidence>
<keyword evidence="13" id="KW-1185">Reference proteome</keyword>
<dbReference type="GO" id="GO:0005975">
    <property type="term" value="P:carbohydrate metabolic process"/>
    <property type="evidence" value="ECO:0007669"/>
    <property type="project" value="InterPro"/>
</dbReference>
<comment type="similarity">
    <text evidence="2">Belongs to the disproportionating enzyme family.</text>
</comment>
<gene>
    <name evidence="10" type="ORF">CAUPRSCDRAFT_10503</name>
    <name evidence="11" type="ORF">CXG81DRAFT_26156</name>
</gene>
<evidence type="ECO:0000256" key="3">
    <source>
        <dbReference type="ARBA" id="ARBA00012560"/>
    </source>
</evidence>
<keyword evidence="6" id="KW-0119">Carbohydrate metabolism</keyword>
<comment type="catalytic activity">
    <reaction evidence="1">
        <text>Transfers a segment of a (1-&gt;4)-alpha-D-glucan to a new position in an acceptor, which may be glucose or a (1-&gt;4)-alpha-D-glucan.</text>
        <dbReference type="EC" id="2.4.1.25"/>
    </reaction>
</comment>
<evidence type="ECO:0000256" key="7">
    <source>
        <dbReference type="ARBA" id="ARBA00031423"/>
    </source>
</evidence>
<evidence type="ECO:0000313" key="11">
    <source>
        <dbReference type="EMBL" id="RKP01142.1"/>
    </source>
</evidence>
<evidence type="ECO:0000256" key="6">
    <source>
        <dbReference type="ARBA" id="ARBA00023277"/>
    </source>
</evidence>
<name>A0A4P9WYQ1_9FUNG</name>
<dbReference type="Proteomes" id="UP000274922">
    <property type="component" value="Unassembled WGS sequence"/>
</dbReference>
<organism evidence="10 12">
    <name type="scientific">Caulochytrium protostelioides</name>
    <dbReference type="NCBI Taxonomy" id="1555241"/>
    <lineage>
        <taxon>Eukaryota</taxon>
        <taxon>Fungi</taxon>
        <taxon>Fungi incertae sedis</taxon>
        <taxon>Chytridiomycota</taxon>
        <taxon>Chytridiomycota incertae sedis</taxon>
        <taxon>Chytridiomycetes</taxon>
        <taxon>Caulochytriales</taxon>
        <taxon>Caulochytriaceae</taxon>
        <taxon>Caulochytrium</taxon>
    </lineage>
</organism>
<evidence type="ECO:0000313" key="13">
    <source>
        <dbReference type="Proteomes" id="UP000274922"/>
    </source>
</evidence>
<keyword evidence="5" id="KW-0808">Transferase</keyword>
<keyword evidence="4" id="KW-0328">Glycosyltransferase</keyword>
<evidence type="ECO:0000313" key="12">
    <source>
        <dbReference type="Proteomes" id="UP000268535"/>
    </source>
</evidence>
<dbReference type="SUPFAM" id="SSF51445">
    <property type="entry name" value="(Trans)glycosidases"/>
    <property type="match status" value="1"/>
</dbReference>
<feature type="compositionally biased region" description="Polar residues" evidence="9">
    <location>
        <begin position="23"/>
        <end position="41"/>
    </location>
</feature>
<reference evidence="11" key="2">
    <citation type="submission" date="2018-04" db="EMBL/GenBank/DDBJ databases">
        <title>Leveraging single-cell genomics to expand the Fungal Tree of Life.</title>
        <authorList>
            <consortium name="DOE Joint Genome Institute"/>
            <person name="Ahrendt S.R."/>
            <person name="Quandt C.A."/>
            <person name="Ciobanu D."/>
            <person name="Clum A."/>
            <person name="Salamov A."/>
            <person name="Andreopoulos B."/>
            <person name="Cheng J.-F."/>
            <person name="Woyke T."/>
            <person name="Pelin A."/>
            <person name="Henrissat B."/>
            <person name="Benny G.L."/>
            <person name="Smith M.E."/>
            <person name="James T.Y."/>
            <person name="Grigoriev I.V."/>
        </authorList>
    </citation>
    <scope>NUCLEOTIDE SEQUENCE</scope>
    <source>
        <strain evidence="11">ATCC 52028</strain>
    </source>
</reference>
<reference evidence="10" key="3">
    <citation type="submission" date="2018-08" db="EMBL/GenBank/DDBJ databases">
        <title>Leveraging single-cell genomics to expand the Fungal Tree of Life.</title>
        <authorList>
            <consortium name="DOE Joint Genome Institute"/>
            <person name="Ahrendt S.R."/>
            <person name="Quandt C.A."/>
            <person name="Ciobanu D."/>
            <person name="Clum A."/>
            <person name="Salamov A."/>
            <person name="Andreopoulos B."/>
            <person name="Cheng J.-F."/>
            <person name="Woyke T."/>
            <person name="Pelin A."/>
            <person name="Henrissat B."/>
            <person name="Reynolds N."/>
            <person name="Benny G.L."/>
            <person name="Smith M.E."/>
            <person name="James T.Y."/>
            <person name="Grigoriev I.V."/>
        </authorList>
    </citation>
    <scope>NUCLEOTIDE SEQUENCE</scope>
    <source>
        <strain evidence="10">ATCC 52028</strain>
    </source>
</reference>
<dbReference type="NCBIfam" id="NF011080">
    <property type="entry name" value="PRK14508.1-3"/>
    <property type="match status" value="1"/>
</dbReference>
<dbReference type="EMBL" id="ML014183">
    <property type="protein sequence ID" value="RKP01142.1"/>
    <property type="molecule type" value="Genomic_DNA"/>
</dbReference>
<protein>
    <recommendedName>
        <fullName evidence="3">4-alpha-glucanotransferase</fullName>
        <ecNumber evidence="3">2.4.1.25</ecNumber>
    </recommendedName>
    <alternativeName>
        <fullName evidence="7">Amylomaltase</fullName>
    </alternativeName>
    <alternativeName>
        <fullName evidence="8">Disproportionating enzyme</fullName>
    </alternativeName>
</protein>
<dbReference type="OrthoDB" id="6123450at2759"/>
<accession>A0A4P9WYQ1</accession>
<feature type="compositionally biased region" description="Polar residues" evidence="9">
    <location>
        <begin position="52"/>
        <end position="69"/>
    </location>
</feature>
<dbReference type="Pfam" id="PF02446">
    <property type="entry name" value="Glyco_hydro_77"/>
    <property type="match status" value="1"/>
</dbReference>
<feature type="compositionally biased region" description="Low complexity" evidence="9">
    <location>
        <begin position="1"/>
        <end position="22"/>
    </location>
</feature>
<dbReference type="PANTHER" id="PTHR32438:SF5">
    <property type="entry name" value="4-ALPHA-GLUCANOTRANSFERASE DPE1, CHLOROPLASTIC_AMYLOPLASTIC"/>
    <property type="match status" value="1"/>
</dbReference>
<proteinExistence type="inferred from homology"/>
<evidence type="ECO:0000256" key="8">
    <source>
        <dbReference type="ARBA" id="ARBA00031501"/>
    </source>
</evidence>
<dbReference type="InterPro" id="IPR017853">
    <property type="entry name" value="GH"/>
</dbReference>
<dbReference type="Gene3D" id="3.20.20.80">
    <property type="entry name" value="Glycosidases"/>
    <property type="match status" value="1"/>
</dbReference>
<dbReference type="Proteomes" id="UP000268535">
    <property type="component" value="Unassembled WGS sequence"/>
</dbReference>
<reference evidence="12 13" key="1">
    <citation type="journal article" date="2018" name="Nat. Microbiol.">
        <title>Leveraging single-cell genomics to expand the fungal tree of life.</title>
        <authorList>
            <person name="Ahrendt S.R."/>
            <person name="Quandt C.A."/>
            <person name="Ciobanu D."/>
            <person name="Clum A."/>
            <person name="Salamov A."/>
            <person name="Andreopoulos B."/>
            <person name="Cheng J.F."/>
            <person name="Woyke T."/>
            <person name="Pelin A."/>
            <person name="Henrissat B."/>
            <person name="Reynolds N.K."/>
            <person name="Benny G.L."/>
            <person name="Smith M.E."/>
            <person name="James T.Y."/>
            <person name="Grigoriev I.V."/>
        </authorList>
    </citation>
    <scope>NUCLEOTIDE SEQUENCE [LARGE SCALE GENOMIC DNA]</scope>
    <source>
        <strain evidence="12 13">ATCC 52028</strain>
    </source>
</reference>
<feature type="region of interest" description="Disordered" evidence="9">
    <location>
        <begin position="1"/>
        <end position="88"/>
    </location>
</feature>
<dbReference type="GO" id="GO:0004134">
    <property type="term" value="F:4-alpha-glucanotransferase activity"/>
    <property type="evidence" value="ECO:0007669"/>
    <property type="project" value="UniProtKB-EC"/>
</dbReference>
<evidence type="ECO:0000313" key="10">
    <source>
        <dbReference type="EMBL" id="RKO97852.1"/>
    </source>
</evidence>
<evidence type="ECO:0000256" key="2">
    <source>
        <dbReference type="ARBA" id="ARBA00005684"/>
    </source>
</evidence>
<sequence>MASTDASGATAAALSPAVPATTETSSQTRAQTTMESSSQTKIKAADAGTEAPTVQSTHQSTNTSPTQPQAAGVRGAKASSRDASAATKIEPFPRASGVLIHISSLPGAHGIGDLGRSCHDLLDWLAKAKQRYWQILPLQPLGAGDSPYAPPSAMASNPLFIDLELLVEKGLLTRAQLAPLAALPKDRVDYARLTPAKMELLRLATARFDAEPEAHATWHMALDAFAATQGPVWLDDFALYMALSAEHGATWTGWPVGLRDRDPEALAAARKAHAKAIREIVFMQFLIDLQWATVRAHAKRLGIAIVGDIPIFVGHASADVWAHRSLFKLDAAGQPLVVAGVPPDYFSETGQLWGNPLYDWKAHADEGYTWWTRRFERALAHVDVVRVDHFRGFEAAWEVPADATTAIHGEWVPGPGIEFFRGVDKRHGACMPIIAEDLGEITPGVRQLMADTGYPGMKVLQFGFDDPHNPGNEYLPHNYTHTNSLVYTGTHDSDTVVGWYLSQKPRVQRLASAYMAAPLLQQSPTSAAAVQSLAWGFVRSAMQSRAHTCITPLQDLLGLDGTHRMNRPGTATGNWAWRALPDHFTPHDAERLAALTRATGRCELDREAELKQANAEDASEGESRLTPAHVVHEVERYAAAAAASGMASLTAFTSSVKDTLNEILQKDT</sequence>
<dbReference type="AlphaFoldDB" id="A0A4P9WYQ1"/>
<dbReference type="InterPro" id="IPR003385">
    <property type="entry name" value="Glyco_hydro_77"/>
</dbReference>
<evidence type="ECO:0000256" key="1">
    <source>
        <dbReference type="ARBA" id="ARBA00000439"/>
    </source>
</evidence>
<evidence type="ECO:0000256" key="9">
    <source>
        <dbReference type="SAM" id="MobiDB-lite"/>
    </source>
</evidence>
<dbReference type="EC" id="2.4.1.25" evidence="3"/>
<evidence type="ECO:0000256" key="5">
    <source>
        <dbReference type="ARBA" id="ARBA00022679"/>
    </source>
</evidence>
<dbReference type="PANTHER" id="PTHR32438">
    <property type="entry name" value="4-ALPHA-GLUCANOTRANSFERASE DPE1, CHLOROPLASTIC/AMYLOPLASTIC"/>
    <property type="match status" value="1"/>
</dbReference>